<evidence type="ECO:0000313" key="7">
    <source>
        <dbReference type="Proteomes" id="UP001200557"/>
    </source>
</evidence>
<evidence type="ECO:0000256" key="3">
    <source>
        <dbReference type="ARBA" id="ARBA00023163"/>
    </source>
</evidence>
<evidence type="ECO:0000256" key="4">
    <source>
        <dbReference type="PROSITE-ProRule" id="PRU00335"/>
    </source>
</evidence>
<evidence type="ECO:0000256" key="2">
    <source>
        <dbReference type="ARBA" id="ARBA00023125"/>
    </source>
</evidence>
<accession>A0ABS9CQG2</accession>
<keyword evidence="2 4" id="KW-0238">DNA-binding</keyword>
<dbReference type="Pfam" id="PF21993">
    <property type="entry name" value="TetR_C_13_2"/>
    <property type="match status" value="1"/>
</dbReference>
<evidence type="ECO:0000259" key="5">
    <source>
        <dbReference type="PROSITE" id="PS50977"/>
    </source>
</evidence>
<feature type="domain" description="HTH tetR-type" evidence="5">
    <location>
        <begin position="2"/>
        <end position="62"/>
    </location>
</feature>
<dbReference type="PROSITE" id="PS50977">
    <property type="entry name" value="HTH_TETR_2"/>
    <property type="match status" value="1"/>
</dbReference>
<protein>
    <submittedName>
        <fullName evidence="6">TetR/AcrR family transcriptional regulator</fullName>
    </submittedName>
</protein>
<dbReference type="PRINTS" id="PR00455">
    <property type="entry name" value="HTHTETR"/>
</dbReference>
<dbReference type="InterPro" id="IPR036271">
    <property type="entry name" value="Tet_transcr_reg_TetR-rel_C_sf"/>
</dbReference>
<dbReference type="InterPro" id="IPR001647">
    <property type="entry name" value="HTH_TetR"/>
</dbReference>
<dbReference type="SUPFAM" id="SSF48498">
    <property type="entry name" value="Tetracyclin repressor-like, C-terminal domain"/>
    <property type="match status" value="1"/>
</dbReference>
<evidence type="ECO:0000256" key="1">
    <source>
        <dbReference type="ARBA" id="ARBA00023015"/>
    </source>
</evidence>
<dbReference type="EMBL" id="JAKGAQ010000001">
    <property type="protein sequence ID" value="MCF2869480.1"/>
    <property type="molecule type" value="Genomic_DNA"/>
</dbReference>
<sequence length="177" mass="19819">MSDTRTRILDLANQLTQSRGFNGFSYLDLAAEIGIKNSSIHYHFKAKSDLALAMVEQHRKTTADSFAQLDHQFARPQDRLTAVIQHFQADLRDGKICLCGMMAAEFQSISVDVRRELALYFRGFQDWLSKQFSELGHQNPPRAALQFLSALEGSLLLARLQGDVTIVSQALDGFVNG</sequence>
<dbReference type="Proteomes" id="UP001200557">
    <property type="component" value="Unassembled WGS sequence"/>
</dbReference>
<organism evidence="6 7">
    <name type="scientific">Octadecabacter dasysiphoniae</name>
    <dbReference type="NCBI Taxonomy" id="2909341"/>
    <lineage>
        <taxon>Bacteria</taxon>
        <taxon>Pseudomonadati</taxon>
        <taxon>Pseudomonadota</taxon>
        <taxon>Alphaproteobacteria</taxon>
        <taxon>Rhodobacterales</taxon>
        <taxon>Roseobacteraceae</taxon>
        <taxon>Octadecabacter</taxon>
    </lineage>
</organism>
<dbReference type="PANTHER" id="PTHR47506">
    <property type="entry name" value="TRANSCRIPTIONAL REGULATORY PROTEIN"/>
    <property type="match status" value="1"/>
</dbReference>
<keyword evidence="1" id="KW-0805">Transcription regulation</keyword>
<dbReference type="RefSeq" id="WP_235223614.1">
    <property type="nucleotide sequence ID" value="NZ_JAKGAQ010000001.1"/>
</dbReference>
<comment type="caution">
    <text evidence="6">The sequence shown here is derived from an EMBL/GenBank/DDBJ whole genome shotgun (WGS) entry which is preliminary data.</text>
</comment>
<evidence type="ECO:0000313" key="6">
    <source>
        <dbReference type="EMBL" id="MCF2869480.1"/>
    </source>
</evidence>
<dbReference type="Gene3D" id="1.10.357.10">
    <property type="entry name" value="Tetracycline Repressor, domain 2"/>
    <property type="match status" value="1"/>
</dbReference>
<keyword evidence="7" id="KW-1185">Reference proteome</keyword>
<gene>
    <name evidence="6" type="ORF">L0664_00250</name>
</gene>
<dbReference type="InterPro" id="IPR009057">
    <property type="entry name" value="Homeodomain-like_sf"/>
</dbReference>
<reference evidence="6 7" key="1">
    <citation type="submission" date="2022-01" db="EMBL/GenBank/DDBJ databases">
        <title>Octadecabacter sp. nov., isolated from a marine alga.</title>
        <authorList>
            <person name="Jin M.S."/>
            <person name="Kim H.M."/>
            <person name="Han D.M."/>
            <person name="Jung J.J."/>
            <person name="Jeon C.O."/>
        </authorList>
    </citation>
    <scope>NUCLEOTIDE SEQUENCE [LARGE SCALE GENOMIC DNA]</scope>
    <source>
        <strain evidence="6 7">G9-8</strain>
    </source>
</reference>
<proteinExistence type="predicted"/>
<dbReference type="PANTHER" id="PTHR47506:SF1">
    <property type="entry name" value="HTH-TYPE TRANSCRIPTIONAL REGULATOR YJDC"/>
    <property type="match status" value="1"/>
</dbReference>
<keyword evidence="3" id="KW-0804">Transcription</keyword>
<dbReference type="Pfam" id="PF00440">
    <property type="entry name" value="TetR_N"/>
    <property type="match status" value="1"/>
</dbReference>
<dbReference type="SUPFAM" id="SSF46689">
    <property type="entry name" value="Homeodomain-like"/>
    <property type="match status" value="1"/>
</dbReference>
<name>A0ABS9CQG2_9RHOB</name>
<dbReference type="InterPro" id="IPR054156">
    <property type="entry name" value="YxaF_TetR_C"/>
</dbReference>
<feature type="DNA-binding region" description="H-T-H motif" evidence="4">
    <location>
        <begin position="25"/>
        <end position="44"/>
    </location>
</feature>